<dbReference type="Pfam" id="PF04542">
    <property type="entry name" value="Sigma70_r2"/>
    <property type="match status" value="1"/>
</dbReference>
<evidence type="ECO:0000313" key="7">
    <source>
        <dbReference type="EMBL" id="MPY10704.1"/>
    </source>
</evidence>
<accession>A0A7X1TNF9</accession>
<dbReference type="Gene3D" id="1.10.10.10">
    <property type="entry name" value="Winged helix-like DNA-binding domain superfamily/Winged helix DNA-binding domain"/>
    <property type="match status" value="1"/>
</dbReference>
<dbReference type="InterPro" id="IPR013324">
    <property type="entry name" value="RNA_pol_sigma_r3/r4-like"/>
</dbReference>
<comment type="caution">
    <text evidence="7">The sequence shown here is derived from an EMBL/GenBank/DDBJ whole genome shotgun (WGS) entry which is preliminary data.</text>
</comment>
<sequence>MSDSSRPPDRQETFQLLYQTVYSDLIRFVQRRTHAHHAEDVVADAFLVVWRRLDELPKDHEDARAWVFGIARNILLNNHRSEQRRSSLEVRLTDTTAFSDDSGADLVATRVDVSRAWLMLSAVHQETLGLAVLEELKAPQAAAVLGISPVAFRLRLSRARRALQLHLDHLPQITPKSVELSGRTPRS</sequence>
<dbReference type="RefSeq" id="WP_152814256.1">
    <property type="nucleotide sequence ID" value="NZ_VJXX01000002.1"/>
</dbReference>
<dbReference type="OrthoDB" id="3747638at2"/>
<keyword evidence="8" id="KW-1185">Reference proteome</keyword>
<keyword evidence="4" id="KW-0238">DNA-binding</keyword>
<evidence type="ECO:0000256" key="2">
    <source>
        <dbReference type="ARBA" id="ARBA00023015"/>
    </source>
</evidence>
<organism evidence="7 8">
    <name type="scientific">Arthrobacter bussei</name>
    <dbReference type="NCBI Taxonomy" id="2594179"/>
    <lineage>
        <taxon>Bacteria</taxon>
        <taxon>Bacillati</taxon>
        <taxon>Actinomycetota</taxon>
        <taxon>Actinomycetes</taxon>
        <taxon>Micrococcales</taxon>
        <taxon>Micrococcaceae</taxon>
        <taxon>Arthrobacter</taxon>
    </lineage>
</organism>
<dbReference type="InterPro" id="IPR014284">
    <property type="entry name" value="RNA_pol_sigma-70_dom"/>
</dbReference>
<feature type="domain" description="RNA polymerase sigma-70 region 2" evidence="6">
    <location>
        <begin position="17"/>
        <end position="85"/>
    </location>
</feature>
<keyword evidence="2" id="KW-0805">Transcription regulation</keyword>
<evidence type="ECO:0000256" key="4">
    <source>
        <dbReference type="ARBA" id="ARBA00023125"/>
    </source>
</evidence>
<dbReference type="SUPFAM" id="SSF88946">
    <property type="entry name" value="Sigma2 domain of RNA polymerase sigma factors"/>
    <property type="match status" value="1"/>
</dbReference>
<evidence type="ECO:0000256" key="3">
    <source>
        <dbReference type="ARBA" id="ARBA00023082"/>
    </source>
</evidence>
<dbReference type="PANTHER" id="PTHR43133:SF8">
    <property type="entry name" value="RNA POLYMERASE SIGMA FACTOR HI_1459-RELATED"/>
    <property type="match status" value="1"/>
</dbReference>
<gene>
    <name evidence="7" type="ORF">FNH21_08225</name>
</gene>
<protein>
    <submittedName>
        <fullName evidence="7">Sigma-70 family RNA polymerase sigma factor</fullName>
    </submittedName>
</protein>
<proteinExistence type="inferred from homology"/>
<dbReference type="AlphaFoldDB" id="A0A7X1TNF9"/>
<dbReference type="GO" id="GO:0016987">
    <property type="term" value="F:sigma factor activity"/>
    <property type="evidence" value="ECO:0007669"/>
    <property type="project" value="UniProtKB-KW"/>
</dbReference>
<dbReference type="InterPro" id="IPR013325">
    <property type="entry name" value="RNA_pol_sigma_r2"/>
</dbReference>
<comment type="similarity">
    <text evidence="1">Belongs to the sigma-70 factor family. ECF subfamily.</text>
</comment>
<keyword evidence="5" id="KW-0804">Transcription</keyword>
<dbReference type="NCBIfam" id="TIGR02937">
    <property type="entry name" value="sigma70-ECF"/>
    <property type="match status" value="1"/>
</dbReference>
<reference evidence="8" key="1">
    <citation type="submission" date="2019-07" db="EMBL/GenBank/DDBJ databases">
        <title>Arthrobacter KR32 sp. nov., isolated from mountain cheese made of cows milk.</title>
        <authorList>
            <person name="Flegler A."/>
        </authorList>
    </citation>
    <scope>NUCLEOTIDE SEQUENCE [LARGE SCALE GENOMIC DNA]</scope>
    <source>
        <strain evidence="8">KR32</strain>
    </source>
</reference>
<evidence type="ECO:0000256" key="1">
    <source>
        <dbReference type="ARBA" id="ARBA00010641"/>
    </source>
</evidence>
<dbReference type="InterPro" id="IPR007627">
    <property type="entry name" value="RNA_pol_sigma70_r2"/>
</dbReference>
<evidence type="ECO:0000313" key="8">
    <source>
        <dbReference type="Proteomes" id="UP000326464"/>
    </source>
</evidence>
<dbReference type="EMBL" id="VJXX01000002">
    <property type="protein sequence ID" value="MPY10704.1"/>
    <property type="molecule type" value="Genomic_DNA"/>
</dbReference>
<dbReference type="SUPFAM" id="SSF88659">
    <property type="entry name" value="Sigma3 and sigma4 domains of RNA polymerase sigma factors"/>
    <property type="match status" value="1"/>
</dbReference>
<dbReference type="GO" id="GO:0006352">
    <property type="term" value="P:DNA-templated transcription initiation"/>
    <property type="evidence" value="ECO:0007669"/>
    <property type="project" value="InterPro"/>
</dbReference>
<name>A0A7X1TNF9_9MICC</name>
<dbReference type="InterPro" id="IPR036388">
    <property type="entry name" value="WH-like_DNA-bd_sf"/>
</dbReference>
<dbReference type="Gene3D" id="1.10.1740.10">
    <property type="match status" value="1"/>
</dbReference>
<dbReference type="GO" id="GO:0003677">
    <property type="term" value="F:DNA binding"/>
    <property type="evidence" value="ECO:0007669"/>
    <property type="project" value="UniProtKB-KW"/>
</dbReference>
<dbReference type="InterPro" id="IPR039425">
    <property type="entry name" value="RNA_pol_sigma-70-like"/>
</dbReference>
<dbReference type="Proteomes" id="UP000326464">
    <property type="component" value="Unassembled WGS sequence"/>
</dbReference>
<evidence type="ECO:0000256" key="5">
    <source>
        <dbReference type="ARBA" id="ARBA00023163"/>
    </source>
</evidence>
<keyword evidence="3" id="KW-0731">Sigma factor</keyword>
<evidence type="ECO:0000259" key="6">
    <source>
        <dbReference type="Pfam" id="PF04542"/>
    </source>
</evidence>
<dbReference type="PANTHER" id="PTHR43133">
    <property type="entry name" value="RNA POLYMERASE ECF-TYPE SIGMA FACTO"/>
    <property type="match status" value="1"/>
</dbReference>